<evidence type="ECO:0000313" key="2">
    <source>
        <dbReference type="EMBL" id="KAF2228668.1"/>
    </source>
</evidence>
<protein>
    <submittedName>
        <fullName evidence="2">Uncharacterized protein</fullName>
    </submittedName>
</protein>
<keyword evidence="3" id="KW-1185">Reference proteome</keyword>
<dbReference type="EMBL" id="ML991901">
    <property type="protein sequence ID" value="KAF2228668.1"/>
    <property type="molecule type" value="Genomic_DNA"/>
</dbReference>
<dbReference type="Proteomes" id="UP000800092">
    <property type="component" value="Unassembled WGS sequence"/>
</dbReference>
<sequence>MMNELRIHTQIHSRYLIFDASGHLPFHIVFGFCRRSPTDTDPRPLLLKIAGSVLDVPYALAHGLLTLHERNPEDAEQWIDVDLGRLNEVAAKEAGCLSLPSPVNRTEHWRDAFTVYQYHLDVNGVLATILEPGKKYTLRLASRDLGVKRWAYSDQMQFVENDGIPNHDSEAVNLVNSKSTASNATFTVAKSLSWPPRIETRMRFRTSSPSSDFALTNAELSSGSGSSTFLEVSVTNNGSDSVTVQTRGHQCFLIPWGPFQPEPDAVDDRVRIIDASPSRPPTSSLQVVNSATGEVVRGSEQHGTGALTSSTAGRRPKVEDLVILSPGAPIIREIDISSLVDGLEDGQYTIRMRSSGCRWWHGEVGKEESEEGRVPAHLCRIIVTPLTLESQDKLELRVADGKVDQSM</sequence>
<feature type="region of interest" description="Disordered" evidence="1">
    <location>
        <begin position="293"/>
        <end position="312"/>
    </location>
</feature>
<gene>
    <name evidence="2" type="ORF">EV356DRAFT_497860</name>
</gene>
<dbReference type="OrthoDB" id="5272229at2759"/>
<evidence type="ECO:0000313" key="3">
    <source>
        <dbReference type="Proteomes" id="UP000800092"/>
    </source>
</evidence>
<reference evidence="2" key="1">
    <citation type="journal article" date="2020" name="Stud. Mycol.">
        <title>101 Dothideomycetes genomes: a test case for predicting lifestyles and emergence of pathogens.</title>
        <authorList>
            <person name="Haridas S."/>
            <person name="Albert R."/>
            <person name="Binder M."/>
            <person name="Bloem J."/>
            <person name="Labutti K."/>
            <person name="Salamov A."/>
            <person name="Andreopoulos B."/>
            <person name="Baker S."/>
            <person name="Barry K."/>
            <person name="Bills G."/>
            <person name="Bluhm B."/>
            <person name="Cannon C."/>
            <person name="Castanera R."/>
            <person name="Culley D."/>
            <person name="Daum C."/>
            <person name="Ezra D."/>
            <person name="Gonzalez J."/>
            <person name="Henrissat B."/>
            <person name="Kuo A."/>
            <person name="Liang C."/>
            <person name="Lipzen A."/>
            <person name="Lutzoni F."/>
            <person name="Magnuson J."/>
            <person name="Mondo S."/>
            <person name="Nolan M."/>
            <person name="Ohm R."/>
            <person name="Pangilinan J."/>
            <person name="Park H.-J."/>
            <person name="Ramirez L."/>
            <person name="Alfaro M."/>
            <person name="Sun H."/>
            <person name="Tritt A."/>
            <person name="Yoshinaga Y."/>
            <person name="Zwiers L.-H."/>
            <person name="Turgeon B."/>
            <person name="Goodwin S."/>
            <person name="Spatafora J."/>
            <person name="Crous P."/>
            <person name="Grigoriev I."/>
        </authorList>
    </citation>
    <scope>NUCLEOTIDE SEQUENCE</scope>
    <source>
        <strain evidence="2">Tuck. ex Michener</strain>
    </source>
</reference>
<organism evidence="2 3">
    <name type="scientific">Viridothelium virens</name>
    <name type="common">Speckled blister lichen</name>
    <name type="synonym">Trypethelium virens</name>
    <dbReference type="NCBI Taxonomy" id="1048519"/>
    <lineage>
        <taxon>Eukaryota</taxon>
        <taxon>Fungi</taxon>
        <taxon>Dikarya</taxon>
        <taxon>Ascomycota</taxon>
        <taxon>Pezizomycotina</taxon>
        <taxon>Dothideomycetes</taxon>
        <taxon>Dothideomycetes incertae sedis</taxon>
        <taxon>Trypetheliales</taxon>
        <taxon>Trypetheliaceae</taxon>
        <taxon>Viridothelium</taxon>
    </lineage>
</organism>
<dbReference type="AlphaFoldDB" id="A0A6A6GSX5"/>
<evidence type="ECO:0000256" key="1">
    <source>
        <dbReference type="SAM" id="MobiDB-lite"/>
    </source>
</evidence>
<proteinExistence type="predicted"/>
<accession>A0A6A6GSX5</accession>
<name>A0A6A6GSX5_VIRVR</name>